<dbReference type="KEGG" id="vg:15614064"/>
<accession>A0A916P0A8</accession>
<keyword evidence="3" id="KW-0261">Viral envelope protein</keyword>
<comment type="function">
    <text evidence="8">Component of the entry fusion complex (EFC), which consists of 11 proteins. During cell infection, this complex mediates entry of the virion core into the host cytoplasm by a two-step mechanism consisting of lipid mixing of the viral and cellular membranes and subsequent pore formation.</text>
</comment>
<comment type="subcellular location">
    <subcellularLocation>
        <location evidence="1">Virion membrane</location>
        <topology evidence="1">Single-pass membrane protein</topology>
    </subcellularLocation>
</comment>
<evidence type="ECO:0000313" key="11">
    <source>
        <dbReference type="Proteomes" id="UP000792575"/>
    </source>
</evidence>
<reference evidence="10" key="1">
    <citation type="journal article" date="2013" name="J. Virol.">
        <title>New Insights into the Evolution of Entomopoxvirinae from the Complete Genome Sequences of Four Entomopoxviruses Infecting Adoxophyes honmai, Choristoneura biennis, Choristoneura rosaceana, and Mythimna separata.</title>
        <authorList>
            <person name="Theze J."/>
            <person name="Takatsuka J."/>
            <person name="Li Z."/>
            <person name="Gallais J."/>
            <person name="Doucet D."/>
            <person name="Arif B."/>
            <person name="Nakai M."/>
            <person name="Herniou E.A."/>
        </authorList>
    </citation>
    <scope>NUCLEOTIDE SEQUENCE</scope>
    <source>
        <strain evidence="10">Tokyo</strain>
    </source>
</reference>
<evidence type="ECO:0000256" key="9">
    <source>
        <dbReference type="SAM" id="Phobius"/>
    </source>
</evidence>
<sequence>MGVSASVNTIVSDITQRVENSLIQTAEASATANCRVSIGSISFTSTRGCTISVQNLCSAQAISQVDAVVEATIEFYNDLSFEQKQEAPSWFTAAYGVNTTVSTIESDFRNLIEQRCKSEALLNSTIEVQNFIVKDCTAPGNQIVNFTFINSGTAAGQCAISALIDLQVSGSNTVSASQSQGLDLGAIIIYVVIAIIVIAVAYVIVKFFSNKPTPNQQINLELAKMGAVSSKLIQLSKYISKME</sequence>
<evidence type="ECO:0000256" key="3">
    <source>
        <dbReference type="ARBA" id="ARBA00022879"/>
    </source>
</evidence>
<keyword evidence="5 9" id="KW-1133">Transmembrane helix</keyword>
<evidence type="ECO:0000256" key="4">
    <source>
        <dbReference type="ARBA" id="ARBA00022921"/>
    </source>
</evidence>
<dbReference type="OrthoDB" id="8372at10239"/>
<feature type="transmembrane region" description="Helical" evidence="9">
    <location>
        <begin position="184"/>
        <end position="205"/>
    </location>
</feature>
<protein>
    <submittedName>
        <fullName evidence="10">IMV membrane protein (Cop-L1R)</fullName>
    </submittedName>
</protein>
<dbReference type="GeneID" id="15614064"/>
<evidence type="ECO:0000256" key="2">
    <source>
        <dbReference type="ARBA" id="ARBA00022692"/>
    </source>
</evidence>
<evidence type="ECO:0000256" key="5">
    <source>
        <dbReference type="ARBA" id="ARBA00022989"/>
    </source>
</evidence>
<gene>
    <name evidence="10" type="ORF">AHEV_135</name>
</gene>
<evidence type="ECO:0000256" key="6">
    <source>
        <dbReference type="ARBA" id="ARBA00023136"/>
    </source>
</evidence>
<dbReference type="EMBL" id="HF679131">
    <property type="protein sequence ID" value="CCU55456.1"/>
    <property type="molecule type" value="Genomic_DNA"/>
</dbReference>
<dbReference type="Proteomes" id="UP000792575">
    <property type="component" value="Genome"/>
</dbReference>
<keyword evidence="2 9" id="KW-0812">Transmembrane</keyword>
<name>A0A916P0A8_9POXV</name>
<keyword evidence="7" id="KW-1015">Disulfide bond</keyword>
<dbReference type="Pfam" id="PF02442">
    <property type="entry name" value="L1R_F9L"/>
    <property type="match status" value="1"/>
</dbReference>
<organism evidence="10 11">
    <name type="scientific">Adoxophyes honmai entomopoxvirus 'L'</name>
    <dbReference type="NCBI Taxonomy" id="1293540"/>
    <lineage>
        <taxon>Viruses</taxon>
        <taxon>Varidnaviria</taxon>
        <taxon>Bamfordvirae</taxon>
        <taxon>Nucleocytoviricota</taxon>
        <taxon>Pokkesviricetes</taxon>
        <taxon>Chitovirales</taxon>
        <taxon>Poxviridae</taxon>
        <taxon>Entomopoxvirinae</taxon>
        <taxon>Betaentomopoxvirus</taxon>
        <taxon>Betaentomopoxvirus ahonmai</taxon>
    </lineage>
</organism>
<dbReference type="GO" id="GO:0055036">
    <property type="term" value="C:virion membrane"/>
    <property type="evidence" value="ECO:0007669"/>
    <property type="project" value="UniProtKB-SubCell"/>
</dbReference>
<evidence type="ECO:0000256" key="1">
    <source>
        <dbReference type="ARBA" id="ARBA00004381"/>
    </source>
</evidence>
<dbReference type="GO" id="GO:0019031">
    <property type="term" value="C:viral envelope"/>
    <property type="evidence" value="ECO:0007669"/>
    <property type="project" value="UniProtKB-KW"/>
</dbReference>
<evidence type="ECO:0000256" key="8">
    <source>
        <dbReference type="ARBA" id="ARBA00034668"/>
    </source>
</evidence>
<keyword evidence="4" id="KW-0426">Late protein</keyword>
<dbReference type="InterPro" id="IPR003472">
    <property type="entry name" value="Virion_mem_poxvirus_L1"/>
</dbReference>
<evidence type="ECO:0000256" key="7">
    <source>
        <dbReference type="ARBA" id="ARBA00023157"/>
    </source>
</evidence>
<keyword evidence="3" id="KW-0946">Virion</keyword>
<keyword evidence="6 9" id="KW-0472">Membrane</keyword>
<proteinExistence type="predicted"/>
<dbReference type="RefSeq" id="YP_008003958.1">
    <property type="nucleotide sequence ID" value="NC_021247.1"/>
</dbReference>
<keyword evidence="11" id="KW-1185">Reference proteome</keyword>
<evidence type="ECO:0000313" key="10">
    <source>
        <dbReference type="EMBL" id="CCU55456.1"/>
    </source>
</evidence>